<dbReference type="InterPro" id="IPR000086">
    <property type="entry name" value="NUDIX_hydrolase_dom"/>
</dbReference>
<dbReference type="RefSeq" id="WP_013924595.1">
    <property type="nucleotide sequence ID" value="NZ_BAWW01000003.1"/>
</dbReference>
<reference evidence="5 6" key="1">
    <citation type="journal article" date="2014" name="Mol. Biol. Evol.">
        <title>Massive expansion of Ubiquitination-related gene families within the Chlamydiae.</title>
        <authorList>
            <person name="Domman D."/>
            <person name="Collingro A."/>
            <person name="Lagkouvardos I."/>
            <person name="Gehre L."/>
            <person name="Weinmaier T."/>
            <person name="Rattei T."/>
            <person name="Subtil A."/>
            <person name="Horn M."/>
        </authorList>
    </citation>
    <scope>NUCLEOTIDE SEQUENCE [LARGE SCALE GENOMIC DNA]</scope>
    <source>
        <strain evidence="5 6">OEW1</strain>
    </source>
</reference>
<dbReference type="Gene3D" id="3.90.79.10">
    <property type="entry name" value="Nucleoside Triphosphate Pyrophosphohydrolase"/>
    <property type="match status" value="1"/>
</dbReference>
<feature type="domain" description="Nudix hydrolase" evidence="4">
    <location>
        <begin position="1"/>
        <end position="125"/>
    </location>
</feature>
<dbReference type="EMBL" id="JSAM01000019">
    <property type="protein sequence ID" value="KIA78470.1"/>
    <property type="molecule type" value="Genomic_DNA"/>
</dbReference>
<dbReference type="OMA" id="HRDWINE"/>
<accession>A0A0C1CC45</accession>
<comment type="caution">
    <text evidence="5">The sequence shown here is derived from an EMBL/GenBank/DDBJ whole genome shotgun (WGS) entry which is preliminary data.</text>
</comment>
<dbReference type="PROSITE" id="PS51462">
    <property type="entry name" value="NUDIX"/>
    <property type="match status" value="1"/>
</dbReference>
<dbReference type="InterPro" id="IPR020476">
    <property type="entry name" value="Nudix_hydrolase"/>
</dbReference>
<dbReference type="PANTHER" id="PTHR43046:SF2">
    <property type="entry name" value="8-OXO-DGTP DIPHOSPHATASE-RELATED"/>
    <property type="match status" value="1"/>
</dbReference>
<evidence type="ECO:0000256" key="2">
    <source>
        <dbReference type="ARBA" id="ARBA00022801"/>
    </source>
</evidence>
<sequence length="165" mass="18684">MRECALGIVFSKDRSKVLLIKRRDIPIWVLPGGGIDDHETPADAAVREVFEESGLRVKLIRKTGEYAPVNLLTARTHVYECYPIGGTPQSGDESLETAFFALDELPKPFLELHLEWIADALLNRSHVIEKPIASVTYWRVVKFFFLHPLIVLRALFARIGFPINS</sequence>
<name>A0A0C1CC45_9BACT</name>
<keyword evidence="2 3" id="KW-0378">Hydrolase</keyword>
<gene>
    <name evidence="5" type="ORF">DB43_DY00210</name>
</gene>
<proteinExistence type="inferred from homology"/>
<dbReference type="InterPro" id="IPR015797">
    <property type="entry name" value="NUDIX_hydrolase-like_dom_sf"/>
</dbReference>
<evidence type="ECO:0000313" key="5">
    <source>
        <dbReference type="EMBL" id="KIA78470.1"/>
    </source>
</evidence>
<dbReference type="GO" id="GO:0016787">
    <property type="term" value="F:hydrolase activity"/>
    <property type="evidence" value="ECO:0007669"/>
    <property type="project" value="UniProtKB-KW"/>
</dbReference>
<dbReference type="Proteomes" id="UP000031307">
    <property type="component" value="Unassembled WGS sequence"/>
</dbReference>
<dbReference type="Pfam" id="PF00293">
    <property type="entry name" value="NUDIX"/>
    <property type="match status" value="1"/>
</dbReference>
<dbReference type="InterPro" id="IPR020084">
    <property type="entry name" value="NUDIX_hydrolase_CS"/>
</dbReference>
<organism evidence="5 6">
    <name type="scientific">Parachlamydia acanthamoebae</name>
    <dbReference type="NCBI Taxonomy" id="83552"/>
    <lineage>
        <taxon>Bacteria</taxon>
        <taxon>Pseudomonadati</taxon>
        <taxon>Chlamydiota</taxon>
        <taxon>Chlamydiia</taxon>
        <taxon>Parachlamydiales</taxon>
        <taxon>Parachlamydiaceae</taxon>
        <taxon>Parachlamydia</taxon>
    </lineage>
</organism>
<dbReference type="PANTHER" id="PTHR43046">
    <property type="entry name" value="GDP-MANNOSE MANNOSYL HYDROLASE"/>
    <property type="match status" value="1"/>
</dbReference>
<dbReference type="SUPFAM" id="SSF55811">
    <property type="entry name" value="Nudix"/>
    <property type="match status" value="1"/>
</dbReference>
<evidence type="ECO:0000256" key="3">
    <source>
        <dbReference type="RuleBase" id="RU003476"/>
    </source>
</evidence>
<evidence type="ECO:0000313" key="6">
    <source>
        <dbReference type="Proteomes" id="UP000031307"/>
    </source>
</evidence>
<dbReference type="AlphaFoldDB" id="A0A0C1CC45"/>
<dbReference type="PRINTS" id="PR00502">
    <property type="entry name" value="NUDIXFAMILY"/>
</dbReference>
<evidence type="ECO:0000256" key="1">
    <source>
        <dbReference type="ARBA" id="ARBA00001946"/>
    </source>
</evidence>
<comment type="cofactor">
    <cofactor evidence="1">
        <name>Mg(2+)</name>
        <dbReference type="ChEBI" id="CHEBI:18420"/>
    </cofactor>
</comment>
<dbReference type="PROSITE" id="PS00893">
    <property type="entry name" value="NUDIX_BOX"/>
    <property type="match status" value="1"/>
</dbReference>
<evidence type="ECO:0000259" key="4">
    <source>
        <dbReference type="PROSITE" id="PS51462"/>
    </source>
</evidence>
<comment type="similarity">
    <text evidence="3">Belongs to the Nudix hydrolase family.</text>
</comment>
<protein>
    <recommendedName>
        <fullName evidence="4">Nudix hydrolase domain-containing protein</fullName>
    </recommendedName>
</protein>
<dbReference type="PATRIC" id="fig|83552.4.peg.308"/>